<organism evidence="1 2">
    <name type="scientific">Dysgonomonas alginatilytica</name>
    <dbReference type="NCBI Taxonomy" id="1605892"/>
    <lineage>
        <taxon>Bacteria</taxon>
        <taxon>Pseudomonadati</taxon>
        <taxon>Bacteroidota</taxon>
        <taxon>Bacteroidia</taxon>
        <taxon>Bacteroidales</taxon>
        <taxon>Dysgonomonadaceae</taxon>
        <taxon>Dysgonomonas</taxon>
    </lineage>
</organism>
<evidence type="ECO:0000313" key="2">
    <source>
        <dbReference type="Proteomes" id="UP000247973"/>
    </source>
</evidence>
<dbReference type="RefSeq" id="WP_110308973.1">
    <property type="nucleotide sequence ID" value="NZ_QICL01000001.1"/>
</dbReference>
<comment type="caution">
    <text evidence="1">The sequence shown here is derived from an EMBL/GenBank/DDBJ whole genome shotgun (WGS) entry which is preliminary data.</text>
</comment>
<keyword evidence="2" id="KW-1185">Reference proteome</keyword>
<evidence type="ECO:0000313" key="1">
    <source>
        <dbReference type="EMBL" id="PXV69005.1"/>
    </source>
</evidence>
<reference evidence="1 2" key="1">
    <citation type="submission" date="2018-03" db="EMBL/GenBank/DDBJ databases">
        <title>Genomic Encyclopedia of Archaeal and Bacterial Type Strains, Phase II (KMG-II): from individual species to whole genera.</title>
        <authorList>
            <person name="Goeker M."/>
        </authorList>
    </citation>
    <scope>NUCLEOTIDE SEQUENCE [LARGE SCALE GENOMIC DNA]</scope>
    <source>
        <strain evidence="1 2">DSM 100214</strain>
    </source>
</reference>
<dbReference type="OrthoDB" id="997121at2"/>
<name>A0A2V3Q0Z6_9BACT</name>
<dbReference type="EMBL" id="QICL01000001">
    <property type="protein sequence ID" value="PXV69005.1"/>
    <property type="molecule type" value="Genomic_DNA"/>
</dbReference>
<proteinExistence type="predicted"/>
<accession>A0A2V3Q0Z6</accession>
<gene>
    <name evidence="1" type="ORF">CLV62_101272</name>
</gene>
<sequence>MDFEELSKHYMEKYNELTEKRDKSGIITTVDDINEAIRGFNMDRVNDDYCKILDWNFYVANIEGARLALNAQFPYLRLPSATIFSIAFDQSEKKWKFSGEID</sequence>
<protein>
    <submittedName>
        <fullName evidence="1">Uncharacterized protein</fullName>
    </submittedName>
</protein>
<dbReference type="AlphaFoldDB" id="A0A2V3Q0Z6"/>
<dbReference type="Proteomes" id="UP000247973">
    <property type="component" value="Unassembled WGS sequence"/>
</dbReference>